<keyword evidence="2" id="KW-0547">Nucleotide-binding</keyword>
<dbReference type="CDD" id="cd03221">
    <property type="entry name" value="ABCF_EF-3"/>
    <property type="match status" value="2"/>
</dbReference>
<dbReference type="SUPFAM" id="SSF52540">
    <property type="entry name" value="P-loop containing nucleoside triphosphate hydrolases"/>
    <property type="match status" value="2"/>
</dbReference>
<keyword evidence="3 6" id="KW-0067">ATP-binding</keyword>
<sequence>MSLISIQNAYLSFNDVQILKNSTLHINPRERICLIGKNGTGKSTILKVINKTQDLDNGRIFYKKNIKISYLKQTNPNNLDISIYDFIVSGLYKKSIINNDSIIPNKKTIKIEDNIKIIKIIENIKLEKNTLLSELSGGLLRKVTLSRVLVGQSDLLLLDEPTNHLDIKTVRWLEKFLDKFTGSILFVSHDRNFIKNISTRIIDLDGGKLISWPGNYDNFIKLKNESNRIEQIKKKIFDKKLKKEELWIRKCVKARSIRNEGRVKNLKTLRKENDDYQKIEKLGKIKANQSRHHLGKILFELENIDFSINDQYIIKNFSSIIQNGDKLGLIGDNGCGKSTMIKILIGEKQPKRGKIYRNTGLKISYFDQNRSLLDSNKSILENMHYGNIELIVKYLNAFLFKPNELQSLVKTLSGGQRNRLLLAKLFLKPSNVLILDEPTNDLDLDSLQLLEKIIINYKGTVLLVSHDETFINNTINKYWYFEKNGIISTHVGKFNSIKRKEKSSKKRKIKINHHLKKITQNKIKKNLNDIFLKIEKTELQIKKLQNKINKIDFFKKDLENKLSTLKILSEKEKELEELLIYWEHLEKSTAIKKHNN</sequence>
<dbReference type="OrthoDB" id="9762051at2"/>
<proteinExistence type="inferred from homology"/>
<dbReference type="PANTHER" id="PTHR42855:SF1">
    <property type="entry name" value="ABC TRANSPORTER DOMAIN-CONTAINING PROTEIN"/>
    <property type="match status" value="1"/>
</dbReference>
<reference evidence="6 7" key="1">
    <citation type="submission" date="2018-12" db="EMBL/GenBank/DDBJ databases">
        <authorList>
            <person name="Chong R.A."/>
        </authorList>
    </citation>
    <scope>NUCLEOTIDE SEQUENCE [LARGE SCALE GENOMIC DNA]</scope>
    <source>
        <strain evidence="6 7">Lps</strain>
    </source>
</reference>
<evidence type="ECO:0000256" key="4">
    <source>
        <dbReference type="SAM" id="Coils"/>
    </source>
</evidence>
<gene>
    <name evidence="6" type="ORF">D9V70_01870</name>
</gene>
<keyword evidence="4" id="KW-0175">Coiled coil</keyword>
<evidence type="ECO:0000256" key="1">
    <source>
        <dbReference type="ARBA" id="ARBA00006526"/>
    </source>
</evidence>
<organism evidence="6 7">
    <name type="scientific">Buchnera aphidicola</name>
    <name type="common">Lipaphis pseudobrassicae</name>
    <dbReference type="NCBI Taxonomy" id="1258543"/>
    <lineage>
        <taxon>Bacteria</taxon>
        <taxon>Pseudomonadati</taxon>
        <taxon>Pseudomonadota</taxon>
        <taxon>Gammaproteobacteria</taxon>
        <taxon>Enterobacterales</taxon>
        <taxon>Erwiniaceae</taxon>
        <taxon>Buchnera</taxon>
    </lineage>
</organism>
<name>A0A4D6XX47_9GAMM</name>
<evidence type="ECO:0000256" key="3">
    <source>
        <dbReference type="ARBA" id="ARBA00022840"/>
    </source>
</evidence>
<evidence type="ECO:0000313" key="7">
    <source>
        <dbReference type="Proteomes" id="UP000298564"/>
    </source>
</evidence>
<dbReference type="GO" id="GO:0016887">
    <property type="term" value="F:ATP hydrolysis activity"/>
    <property type="evidence" value="ECO:0007669"/>
    <property type="project" value="InterPro"/>
</dbReference>
<dbReference type="Pfam" id="PF12848">
    <property type="entry name" value="ABC_tran_Xtn"/>
    <property type="match status" value="1"/>
</dbReference>
<comment type="similarity">
    <text evidence="1">Belongs to the ABC transporter superfamily. Drug exporter-2 (TC 3.A.1.117) family.</text>
</comment>
<dbReference type="InterPro" id="IPR003439">
    <property type="entry name" value="ABC_transporter-like_ATP-bd"/>
</dbReference>
<dbReference type="GO" id="GO:0005524">
    <property type="term" value="F:ATP binding"/>
    <property type="evidence" value="ECO:0007669"/>
    <property type="project" value="UniProtKB-KW"/>
</dbReference>
<dbReference type="SMART" id="SM00382">
    <property type="entry name" value="AAA"/>
    <property type="match status" value="2"/>
</dbReference>
<feature type="coiled-coil region" evidence="4">
    <location>
        <begin position="527"/>
        <end position="578"/>
    </location>
</feature>
<dbReference type="Gene3D" id="3.40.50.300">
    <property type="entry name" value="P-loop containing nucleotide triphosphate hydrolases"/>
    <property type="match status" value="2"/>
</dbReference>
<accession>A0A4D6XX47</accession>
<protein>
    <submittedName>
        <fullName evidence="6">ATP-binding cassette domain-containing protein</fullName>
    </submittedName>
</protein>
<reference evidence="6 7" key="2">
    <citation type="submission" date="2019-05" db="EMBL/GenBank/DDBJ databases">
        <title>Genome evolution of the obligate endosymbiont Buchnera aphidicola.</title>
        <authorList>
            <person name="Moran N.A."/>
        </authorList>
    </citation>
    <scope>NUCLEOTIDE SEQUENCE [LARGE SCALE GENOMIC DNA]</scope>
    <source>
        <strain evidence="6 7">Lps</strain>
    </source>
</reference>
<dbReference type="RefSeq" id="WP_158356062.1">
    <property type="nucleotide sequence ID" value="NZ_CP034870.1"/>
</dbReference>
<feature type="domain" description="ABC transporter" evidence="5">
    <location>
        <begin position="4"/>
        <end position="231"/>
    </location>
</feature>
<dbReference type="InterPro" id="IPR027417">
    <property type="entry name" value="P-loop_NTPase"/>
</dbReference>
<evidence type="ECO:0000256" key="2">
    <source>
        <dbReference type="ARBA" id="ARBA00022741"/>
    </source>
</evidence>
<dbReference type="PANTHER" id="PTHR42855">
    <property type="entry name" value="ABC TRANSPORTER ATP-BINDING SUBUNIT"/>
    <property type="match status" value="1"/>
</dbReference>
<dbReference type="InterPro" id="IPR017871">
    <property type="entry name" value="ABC_transporter-like_CS"/>
</dbReference>
<evidence type="ECO:0000313" key="6">
    <source>
        <dbReference type="EMBL" id="QCI22222.1"/>
    </source>
</evidence>
<dbReference type="InterPro" id="IPR032781">
    <property type="entry name" value="ABC_tran_Xtn"/>
</dbReference>
<dbReference type="PROSITE" id="PS50893">
    <property type="entry name" value="ABC_TRANSPORTER_2"/>
    <property type="match status" value="2"/>
</dbReference>
<dbReference type="EMBL" id="CP034870">
    <property type="protein sequence ID" value="QCI22222.1"/>
    <property type="molecule type" value="Genomic_DNA"/>
</dbReference>
<dbReference type="PROSITE" id="PS00211">
    <property type="entry name" value="ABC_TRANSPORTER_1"/>
    <property type="match status" value="1"/>
</dbReference>
<dbReference type="InterPro" id="IPR051309">
    <property type="entry name" value="ABCF_ATPase"/>
</dbReference>
<feature type="domain" description="ABC transporter" evidence="5">
    <location>
        <begin position="299"/>
        <end position="509"/>
    </location>
</feature>
<dbReference type="FunFam" id="3.40.50.300:FF:000011">
    <property type="entry name" value="Putative ABC transporter ATP-binding component"/>
    <property type="match status" value="1"/>
</dbReference>
<dbReference type="Pfam" id="PF00005">
    <property type="entry name" value="ABC_tran"/>
    <property type="match status" value="2"/>
</dbReference>
<evidence type="ECO:0000259" key="5">
    <source>
        <dbReference type="PROSITE" id="PS50893"/>
    </source>
</evidence>
<dbReference type="InterPro" id="IPR003593">
    <property type="entry name" value="AAA+_ATPase"/>
</dbReference>
<dbReference type="Proteomes" id="UP000298564">
    <property type="component" value="Chromosome"/>
</dbReference>
<dbReference type="AlphaFoldDB" id="A0A4D6XX47"/>